<organism evidence="2 3">
    <name type="scientific">Candidatus Abyssobacteria bacterium SURF_17</name>
    <dbReference type="NCBI Taxonomy" id="2093361"/>
    <lineage>
        <taxon>Bacteria</taxon>
        <taxon>Pseudomonadati</taxon>
        <taxon>Candidatus Hydrogenedentota</taxon>
        <taxon>Candidatus Abyssobacteria</taxon>
    </lineage>
</organism>
<evidence type="ECO:0000313" key="3">
    <source>
        <dbReference type="Proteomes" id="UP000285961"/>
    </source>
</evidence>
<feature type="transmembrane region" description="Helical" evidence="1">
    <location>
        <begin position="149"/>
        <end position="170"/>
    </location>
</feature>
<evidence type="ECO:0000256" key="1">
    <source>
        <dbReference type="SAM" id="Phobius"/>
    </source>
</evidence>
<name>A0A419EPM7_9BACT</name>
<evidence type="ECO:0000313" key="2">
    <source>
        <dbReference type="EMBL" id="RJP64850.1"/>
    </source>
</evidence>
<dbReference type="AlphaFoldDB" id="A0A419EPM7"/>
<protein>
    <submittedName>
        <fullName evidence="2">Uncharacterized protein</fullName>
    </submittedName>
</protein>
<keyword evidence="1" id="KW-0812">Transmembrane</keyword>
<dbReference type="Proteomes" id="UP000285961">
    <property type="component" value="Unassembled WGS sequence"/>
</dbReference>
<feature type="transmembrane region" description="Helical" evidence="1">
    <location>
        <begin position="12"/>
        <end position="32"/>
    </location>
</feature>
<gene>
    <name evidence="2" type="ORF">C4532_18570</name>
</gene>
<feature type="transmembrane region" description="Helical" evidence="1">
    <location>
        <begin position="44"/>
        <end position="62"/>
    </location>
</feature>
<accession>A0A419EPM7</accession>
<sequence length="177" mass="20619">MDKLLARHHEIASSWMLVVRFLIYVFVFHVPFTLILRPQQGGERSLYFMLLMCLLYFPFLFWELHSCRRKGKDYRVMRNRSIVFSCLIGIHWLVMMYLWDPPSGFVTLNGVIIVTVVYCSPWAIFGLTAAKVVWKFFGAAGTPRRRMTGLVAIPVGCVPCWLAIFFYTVWMSLLVGH</sequence>
<comment type="caution">
    <text evidence="2">The sequence shown here is derived from an EMBL/GenBank/DDBJ whole genome shotgun (WGS) entry which is preliminary data.</text>
</comment>
<feature type="transmembrane region" description="Helical" evidence="1">
    <location>
        <begin position="111"/>
        <end position="137"/>
    </location>
</feature>
<dbReference type="EMBL" id="QZKI01000133">
    <property type="protein sequence ID" value="RJP64850.1"/>
    <property type="molecule type" value="Genomic_DNA"/>
</dbReference>
<reference evidence="2 3" key="1">
    <citation type="journal article" date="2017" name="ISME J.">
        <title>Energy and carbon metabolisms in a deep terrestrial subsurface fluid microbial community.</title>
        <authorList>
            <person name="Momper L."/>
            <person name="Jungbluth S.P."/>
            <person name="Lee M.D."/>
            <person name="Amend J.P."/>
        </authorList>
    </citation>
    <scope>NUCLEOTIDE SEQUENCE [LARGE SCALE GENOMIC DNA]</scope>
    <source>
        <strain evidence="2">SURF_17</strain>
    </source>
</reference>
<keyword evidence="1" id="KW-1133">Transmembrane helix</keyword>
<proteinExistence type="predicted"/>
<keyword evidence="1" id="KW-0472">Membrane</keyword>
<feature type="transmembrane region" description="Helical" evidence="1">
    <location>
        <begin position="82"/>
        <end position="99"/>
    </location>
</feature>